<sequence>MHCSTNGNGVFDHPREILSIIIEANFRNWNDAQQKSMTNFFHDMKAETQQTRSTIVNSDFRGMFSPHLNTSCLLDELYINQRSLLFKGQGLLKGNHQRQRPNKCQRVAISMKFLGFHPRLLL</sequence>
<protein>
    <submittedName>
        <fullName evidence="1">Uncharacterized protein</fullName>
    </submittedName>
</protein>
<dbReference type="Proteomes" id="UP000789390">
    <property type="component" value="Unassembled WGS sequence"/>
</dbReference>
<organism evidence="1 2">
    <name type="scientific">Daphnia galeata</name>
    <dbReference type="NCBI Taxonomy" id="27404"/>
    <lineage>
        <taxon>Eukaryota</taxon>
        <taxon>Metazoa</taxon>
        <taxon>Ecdysozoa</taxon>
        <taxon>Arthropoda</taxon>
        <taxon>Crustacea</taxon>
        <taxon>Branchiopoda</taxon>
        <taxon>Diplostraca</taxon>
        <taxon>Cladocera</taxon>
        <taxon>Anomopoda</taxon>
        <taxon>Daphniidae</taxon>
        <taxon>Daphnia</taxon>
    </lineage>
</organism>
<gene>
    <name evidence="1" type="ORF">DGAL_LOCUS15240</name>
</gene>
<evidence type="ECO:0000313" key="2">
    <source>
        <dbReference type="Proteomes" id="UP000789390"/>
    </source>
</evidence>
<evidence type="ECO:0000313" key="1">
    <source>
        <dbReference type="EMBL" id="CAH0111592.1"/>
    </source>
</evidence>
<proteinExistence type="predicted"/>
<accession>A0A8J2WQ64</accession>
<name>A0A8J2WQ64_9CRUS</name>
<keyword evidence="2" id="KW-1185">Reference proteome</keyword>
<reference evidence="1" key="1">
    <citation type="submission" date="2021-11" db="EMBL/GenBank/DDBJ databases">
        <authorList>
            <person name="Schell T."/>
        </authorList>
    </citation>
    <scope>NUCLEOTIDE SEQUENCE</scope>
    <source>
        <strain evidence="1">M5</strain>
    </source>
</reference>
<dbReference type="EMBL" id="CAKKLH010000314">
    <property type="protein sequence ID" value="CAH0111592.1"/>
    <property type="molecule type" value="Genomic_DNA"/>
</dbReference>
<comment type="caution">
    <text evidence="1">The sequence shown here is derived from an EMBL/GenBank/DDBJ whole genome shotgun (WGS) entry which is preliminary data.</text>
</comment>
<dbReference type="AlphaFoldDB" id="A0A8J2WQ64"/>